<accession>M9R8Z4</accession>
<evidence type="ECO:0000313" key="2">
    <source>
        <dbReference type="Proteomes" id="UP000005307"/>
    </source>
</evidence>
<sequence length="99" mass="10777">MFRIATRALPKWFADEIAIGMTDTALTSALEQVLGIFGGSCGPGRLDVAHQAAGLKIWGGWRFLNLRTETPPFSGAKTLAMARHIYGIPDPDDEQMALF</sequence>
<dbReference type="Proteomes" id="UP000005307">
    <property type="component" value="Chromosome"/>
</dbReference>
<name>M9R8Z4_9RHOB</name>
<reference evidence="1 2" key="1">
    <citation type="journal article" date="2013" name="PLoS ONE">
        <title>Poles Apart: Arctic and Antarctic Octadecabacter strains Share High Genome Plasticity and a New Type of Xanthorhodopsin.</title>
        <authorList>
            <person name="Vollmers J."/>
            <person name="Voget S."/>
            <person name="Dietrich S."/>
            <person name="Gollnow K."/>
            <person name="Smits M."/>
            <person name="Meyer K."/>
            <person name="Brinkhoff T."/>
            <person name="Simon M."/>
            <person name="Daniel R."/>
        </authorList>
    </citation>
    <scope>NUCLEOTIDE SEQUENCE [LARGE SCALE GENOMIC DNA]</scope>
    <source>
        <strain evidence="1 2">307</strain>
    </source>
</reference>
<dbReference type="AlphaFoldDB" id="M9R8Z4"/>
<proteinExistence type="predicted"/>
<organism evidence="1 2">
    <name type="scientific">Octadecabacter antarcticus 307</name>
    <dbReference type="NCBI Taxonomy" id="391626"/>
    <lineage>
        <taxon>Bacteria</taxon>
        <taxon>Pseudomonadati</taxon>
        <taxon>Pseudomonadota</taxon>
        <taxon>Alphaproteobacteria</taxon>
        <taxon>Rhodobacterales</taxon>
        <taxon>Roseobacteraceae</taxon>
        <taxon>Octadecabacter</taxon>
    </lineage>
</organism>
<dbReference type="EMBL" id="CP003740">
    <property type="protein sequence ID" value="AGI68687.1"/>
    <property type="molecule type" value="Genomic_DNA"/>
</dbReference>
<keyword evidence="2" id="KW-1185">Reference proteome</keyword>
<gene>
    <name evidence="1" type="ORF">OAN307_c31530</name>
</gene>
<dbReference type="RefSeq" id="WP_015500668.1">
    <property type="nucleotide sequence ID" value="NC_020911.1"/>
</dbReference>
<dbReference type="HOGENOM" id="CLU_2317483_0_0_5"/>
<dbReference type="STRING" id="391626.OAN307_c31530"/>
<dbReference type="OrthoDB" id="8115396at2"/>
<evidence type="ECO:0000313" key="1">
    <source>
        <dbReference type="EMBL" id="AGI68687.1"/>
    </source>
</evidence>
<protein>
    <submittedName>
        <fullName evidence="1">Uncharacterized protein</fullName>
    </submittedName>
</protein>
<dbReference type="KEGG" id="oat:OAN307_c31530"/>
<dbReference type="eggNOG" id="ENOG502ZDS6">
    <property type="taxonomic scope" value="Bacteria"/>
</dbReference>